<dbReference type="CDD" id="cd00093">
    <property type="entry name" value="HTH_XRE"/>
    <property type="match status" value="2"/>
</dbReference>
<protein>
    <submittedName>
        <fullName evidence="3">DNA-binding XRE family transcriptional regulator</fullName>
    </submittedName>
</protein>
<dbReference type="RefSeq" id="WP_111599553.1">
    <property type="nucleotide sequence ID" value="NZ_QLLL01000008.1"/>
</dbReference>
<dbReference type="GO" id="GO:0003677">
    <property type="term" value="F:DNA binding"/>
    <property type="evidence" value="ECO:0007669"/>
    <property type="project" value="UniProtKB-KW"/>
</dbReference>
<feature type="domain" description="HTH cro/C1-type" evidence="2">
    <location>
        <begin position="120"/>
        <end position="173"/>
    </location>
</feature>
<evidence type="ECO:0000256" key="1">
    <source>
        <dbReference type="ARBA" id="ARBA00023125"/>
    </source>
</evidence>
<accession>A0A327Q7G2</accession>
<feature type="domain" description="HTH cro/C1-type" evidence="2">
    <location>
        <begin position="13"/>
        <end position="67"/>
    </location>
</feature>
<dbReference type="EMBL" id="QLLL01000008">
    <property type="protein sequence ID" value="RAJ00439.1"/>
    <property type="molecule type" value="Genomic_DNA"/>
</dbReference>
<dbReference type="SMART" id="SM00530">
    <property type="entry name" value="HTH_XRE"/>
    <property type="match status" value="2"/>
</dbReference>
<evidence type="ECO:0000313" key="4">
    <source>
        <dbReference type="Proteomes" id="UP000249547"/>
    </source>
</evidence>
<comment type="caution">
    <text evidence="3">The sequence shown here is derived from an EMBL/GenBank/DDBJ whole genome shotgun (WGS) entry which is preliminary data.</text>
</comment>
<evidence type="ECO:0000313" key="3">
    <source>
        <dbReference type="EMBL" id="RAJ00439.1"/>
    </source>
</evidence>
<dbReference type="PROSITE" id="PS50943">
    <property type="entry name" value="HTH_CROC1"/>
    <property type="match status" value="2"/>
</dbReference>
<dbReference type="PANTHER" id="PTHR46558">
    <property type="entry name" value="TRACRIPTIONAL REGULATORY PROTEIN-RELATED-RELATED"/>
    <property type="match status" value="1"/>
</dbReference>
<dbReference type="AlphaFoldDB" id="A0A327Q7G2"/>
<dbReference type="SUPFAM" id="SSF47413">
    <property type="entry name" value="lambda repressor-like DNA-binding domains"/>
    <property type="match status" value="2"/>
</dbReference>
<dbReference type="Gene3D" id="1.10.260.40">
    <property type="entry name" value="lambda repressor-like DNA-binding domains"/>
    <property type="match status" value="2"/>
</dbReference>
<keyword evidence="4" id="KW-1185">Reference proteome</keyword>
<reference evidence="3 4" key="1">
    <citation type="submission" date="2018-06" db="EMBL/GenBank/DDBJ databases">
        <title>Genomic Encyclopedia of Archaeal and Bacterial Type Strains, Phase II (KMG-II): from individual species to whole genera.</title>
        <authorList>
            <person name="Goeker M."/>
        </authorList>
    </citation>
    <scope>NUCLEOTIDE SEQUENCE [LARGE SCALE GENOMIC DNA]</scope>
    <source>
        <strain evidence="3 4">DSM 23857</strain>
    </source>
</reference>
<dbReference type="InterPro" id="IPR010982">
    <property type="entry name" value="Lambda_DNA-bd_dom_sf"/>
</dbReference>
<proteinExistence type="predicted"/>
<evidence type="ECO:0000259" key="2">
    <source>
        <dbReference type="PROSITE" id="PS50943"/>
    </source>
</evidence>
<dbReference type="Proteomes" id="UP000249547">
    <property type="component" value="Unassembled WGS sequence"/>
</dbReference>
<dbReference type="Pfam" id="PF01381">
    <property type="entry name" value="HTH_3"/>
    <property type="match status" value="1"/>
</dbReference>
<dbReference type="PANTHER" id="PTHR46558:SF11">
    <property type="entry name" value="HTH-TYPE TRANSCRIPTIONAL REGULATOR XRE"/>
    <property type="match status" value="1"/>
</dbReference>
<dbReference type="OrthoDB" id="796548at2"/>
<dbReference type="InterPro" id="IPR001387">
    <property type="entry name" value="Cro/C1-type_HTH"/>
</dbReference>
<name>A0A327Q7G2_9BACT</name>
<sequence length="212" mass="24194">MPAIIETFESCNLQVLRAVAELSREDFADLINVTISSVGYYERGDYQLPLPKVIEVCIHFDLSVDSFYLLNLEKVLLNSSGTVKKNWQQKLKQANNYSIVEKFKLLPNFDTKNLHLGHNLKIIREANRLTQGKFGELLGVTRDVIANYERGAMPPKDILVSVSHKFELSIDSLLFFDFSFVRKKMPDFILGNDFVTTVNKALGEFLTLKKSK</sequence>
<organism evidence="3 4">
    <name type="scientific">Chitinophaga skermanii</name>
    <dbReference type="NCBI Taxonomy" id="331697"/>
    <lineage>
        <taxon>Bacteria</taxon>
        <taxon>Pseudomonadati</taxon>
        <taxon>Bacteroidota</taxon>
        <taxon>Chitinophagia</taxon>
        <taxon>Chitinophagales</taxon>
        <taxon>Chitinophagaceae</taxon>
        <taxon>Chitinophaga</taxon>
    </lineage>
</organism>
<keyword evidence="1 3" id="KW-0238">DNA-binding</keyword>
<gene>
    <name evidence="3" type="ORF">LX64_04145</name>
</gene>